<evidence type="ECO:0008006" key="2">
    <source>
        <dbReference type="Google" id="ProtNLM"/>
    </source>
</evidence>
<name>A0A024U7W0_9STRA</name>
<dbReference type="RefSeq" id="XP_008869541.1">
    <property type="nucleotide sequence ID" value="XM_008871319.1"/>
</dbReference>
<proteinExistence type="predicted"/>
<evidence type="ECO:0000313" key="1">
    <source>
        <dbReference type="EMBL" id="ETW01693.1"/>
    </source>
</evidence>
<dbReference type="OrthoDB" id="125485at2759"/>
<accession>A0A024U7W0</accession>
<reference evidence="1" key="1">
    <citation type="submission" date="2013-12" db="EMBL/GenBank/DDBJ databases">
        <title>The Genome Sequence of Aphanomyces invadans NJM9701.</title>
        <authorList>
            <consortium name="The Broad Institute Genomics Platform"/>
            <person name="Russ C."/>
            <person name="Tyler B."/>
            <person name="van West P."/>
            <person name="Dieguez-Uribeondo J."/>
            <person name="Young S.K."/>
            <person name="Zeng Q."/>
            <person name="Gargeya S."/>
            <person name="Fitzgerald M."/>
            <person name="Abouelleil A."/>
            <person name="Alvarado L."/>
            <person name="Chapman S.B."/>
            <person name="Gainer-Dewar J."/>
            <person name="Goldberg J."/>
            <person name="Griggs A."/>
            <person name="Gujja S."/>
            <person name="Hansen M."/>
            <person name="Howarth C."/>
            <person name="Imamovic A."/>
            <person name="Ireland A."/>
            <person name="Larimer J."/>
            <person name="McCowan C."/>
            <person name="Murphy C."/>
            <person name="Pearson M."/>
            <person name="Poon T.W."/>
            <person name="Priest M."/>
            <person name="Roberts A."/>
            <person name="Saif S."/>
            <person name="Shea T."/>
            <person name="Sykes S."/>
            <person name="Wortman J."/>
            <person name="Nusbaum C."/>
            <person name="Birren B."/>
        </authorList>
    </citation>
    <scope>NUCLEOTIDE SEQUENCE [LARGE SCALE GENOMIC DNA]</scope>
    <source>
        <strain evidence="1">NJM9701</strain>
    </source>
</reference>
<dbReference type="AlphaFoldDB" id="A0A024U7W0"/>
<gene>
    <name evidence="1" type="ORF">H310_06309</name>
</gene>
<dbReference type="VEuPathDB" id="FungiDB:H310_06309"/>
<protein>
    <recommendedName>
        <fullName evidence="2">DDE-1 domain-containing protein</fullName>
    </recommendedName>
</protein>
<dbReference type="EMBL" id="KI913962">
    <property type="protein sequence ID" value="ETW01693.1"/>
    <property type="molecule type" value="Genomic_DNA"/>
</dbReference>
<organism evidence="1">
    <name type="scientific">Aphanomyces invadans</name>
    <dbReference type="NCBI Taxonomy" id="157072"/>
    <lineage>
        <taxon>Eukaryota</taxon>
        <taxon>Sar</taxon>
        <taxon>Stramenopiles</taxon>
        <taxon>Oomycota</taxon>
        <taxon>Saprolegniomycetes</taxon>
        <taxon>Saprolegniales</taxon>
        <taxon>Verrucalvaceae</taxon>
        <taxon>Aphanomyces</taxon>
    </lineage>
</organism>
<sequence>MNSDIFNSYLEALKVKMAEQCRKVLMLVDNTPPHLVLETTPQDPCQEAATTYDSLQPQDA</sequence>
<dbReference type="GeneID" id="20083359"/>